<sequence length="103" mass="12453">MLPYRSDKCSSQLLEWNRFDVYVKVKIFEDVRRPFWTIGRICDSLQLCDRVRRNTGKRQVFRVPPVLTGSRFMDIRDQIMHKNNWMCRLGYLSEKTILHRTEG</sequence>
<dbReference type="Proteomes" id="UP000578622">
    <property type="component" value="Unassembled WGS sequence"/>
</dbReference>
<gene>
    <name evidence="1" type="ORF">FHW20_001102</name>
</gene>
<keyword evidence="2" id="KW-1185">Reference proteome</keyword>
<name>A0ABR6AL48_9HYPH</name>
<evidence type="ECO:0000313" key="2">
    <source>
        <dbReference type="Proteomes" id="UP000578622"/>
    </source>
</evidence>
<accession>A0ABR6AL48</accession>
<proteinExistence type="predicted"/>
<organism evidence="1 2">
    <name type="scientific">Brucella intermedia</name>
    <dbReference type="NCBI Taxonomy" id="94625"/>
    <lineage>
        <taxon>Bacteria</taxon>
        <taxon>Pseudomonadati</taxon>
        <taxon>Pseudomonadota</taxon>
        <taxon>Alphaproteobacteria</taxon>
        <taxon>Hyphomicrobiales</taxon>
        <taxon>Brucellaceae</taxon>
        <taxon>Brucella/Ochrobactrum group</taxon>
        <taxon>Brucella</taxon>
    </lineage>
</organism>
<reference evidence="1 2" key="1">
    <citation type="submission" date="2020-07" db="EMBL/GenBank/DDBJ databases">
        <title>Genomic Encyclopedia of Type Strains, Phase IV (KMG-V): Genome sequencing to study the core and pangenomes of soil and plant-associated prokaryotes.</title>
        <authorList>
            <person name="Whitman W."/>
        </authorList>
    </citation>
    <scope>NUCLEOTIDE SEQUENCE [LARGE SCALE GENOMIC DNA]</scope>
    <source>
        <strain evidence="1 2">RH4WT92</strain>
    </source>
</reference>
<dbReference type="EMBL" id="JACGXG010000001">
    <property type="protein sequence ID" value="MBA8850198.1"/>
    <property type="molecule type" value="Genomic_DNA"/>
</dbReference>
<evidence type="ECO:0000313" key="1">
    <source>
        <dbReference type="EMBL" id="MBA8850198.1"/>
    </source>
</evidence>
<comment type="caution">
    <text evidence="1">The sequence shown here is derived from an EMBL/GenBank/DDBJ whole genome shotgun (WGS) entry which is preliminary data.</text>
</comment>
<protein>
    <submittedName>
        <fullName evidence="1">Uncharacterized protein</fullName>
    </submittedName>
</protein>